<sequence>MSRETELERRNHEFLAHYDPELLSELAEVEDRDTEALRLVPARKEGLTLARGPRFVHSKYNPRREAEGLIAKADAPPQRLHLHFGFGLGHLLAADRPLEGGTQIVFEPDPEMIRCALKHLDLSEVLTPHGAKICCTLARFRQLLGLGLTRSRQFRVLANPYHLQTFPEAFSAFRTELRAELEDRKVKEITLVKTYPAVMESSLGSLSHTLSLPGADCMMGRLRGVPAVVLAAGPSLDGNLGLLVPNRDRVAIFALSRVVMALDRWCVRPDFLVHTEAKDYRNLIEDAHNLDRTTFLLSDQCHPGFFEGPGRHRLVYQNENNLVTDWMVSRFPELRKFRADSGGSVATEAFCLAFYMGCNPIILAGQDLALRSGRTYVGSELNRKFAYDDRHGREVPGFFGHPAQTLIHYTTFIHWYREAVRFYVGQDPDRVFINATEGGAELEGFRAMKLRDALSRYATREVDVARIVDRAVRGAVPTMNKSKVVAHARAQMAELEPVRKLFSEFRVFAEDAETDLEALDHQRLLAVDALETRIERINWYCQAFLRTLGDATLLSGFCHGAVRSLDQVGRTVMQRPGSADIHRYLADLREEFEVLKSAYADAERALDKLTALLARFVGDMGAKN</sequence>
<name>A0A8A4TWI3_SULCO</name>
<dbReference type="PANTHER" id="PTHR41786:SF1">
    <property type="entry name" value="6-HYDROXYMETHYLPTERIN DIPHOSPHOKINASE MPTE-LIKE DOMAIN-CONTAINING PROTEIN"/>
    <property type="match status" value="1"/>
</dbReference>
<dbReference type="Proteomes" id="UP000663929">
    <property type="component" value="Chromosome"/>
</dbReference>
<feature type="domain" description="6-hydroxymethylpterin diphosphokinase MptE-like" evidence="2">
    <location>
        <begin position="218"/>
        <end position="371"/>
    </location>
</feature>
<proteinExistence type="predicted"/>
<organism evidence="3 4">
    <name type="scientific">Sulfidibacter corallicola</name>
    <dbReference type="NCBI Taxonomy" id="2818388"/>
    <lineage>
        <taxon>Bacteria</taxon>
        <taxon>Pseudomonadati</taxon>
        <taxon>Acidobacteriota</taxon>
        <taxon>Holophagae</taxon>
        <taxon>Acanthopleuribacterales</taxon>
        <taxon>Acanthopleuribacteraceae</taxon>
        <taxon>Sulfidibacter</taxon>
    </lineage>
</organism>
<evidence type="ECO:0000259" key="2">
    <source>
        <dbReference type="Pfam" id="PF01973"/>
    </source>
</evidence>
<dbReference type="EMBL" id="CP071793">
    <property type="protein sequence ID" value="QTD53538.1"/>
    <property type="molecule type" value="Genomic_DNA"/>
</dbReference>
<dbReference type="InterPro" id="IPR002826">
    <property type="entry name" value="MptE-like"/>
</dbReference>
<dbReference type="Pfam" id="PF01973">
    <property type="entry name" value="MptE-like"/>
    <property type="match status" value="1"/>
</dbReference>
<gene>
    <name evidence="3" type="ORF">J3U87_13870</name>
</gene>
<dbReference type="RefSeq" id="WP_237383640.1">
    <property type="nucleotide sequence ID" value="NZ_CP071793.1"/>
</dbReference>
<evidence type="ECO:0000256" key="1">
    <source>
        <dbReference type="SAM" id="Coils"/>
    </source>
</evidence>
<dbReference type="KEGG" id="scor:J3U87_13870"/>
<dbReference type="PANTHER" id="PTHR41786">
    <property type="entry name" value="MOTILITY ACCESSORY FACTOR MAF"/>
    <property type="match status" value="1"/>
</dbReference>
<feature type="coiled-coil region" evidence="1">
    <location>
        <begin position="585"/>
        <end position="612"/>
    </location>
</feature>
<keyword evidence="1" id="KW-0175">Coiled coil</keyword>
<protein>
    <submittedName>
        <fullName evidence="3">Motility associated factor glycosyltransferase family protein</fullName>
    </submittedName>
</protein>
<evidence type="ECO:0000313" key="4">
    <source>
        <dbReference type="Proteomes" id="UP000663929"/>
    </source>
</evidence>
<dbReference type="AlphaFoldDB" id="A0A8A4TWI3"/>
<reference evidence="3" key="1">
    <citation type="submission" date="2021-03" db="EMBL/GenBank/DDBJ databases">
        <title>Acanthopleuribacteraceae sp. M133.</title>
        <authorList>
            <person name="Wang G."/>
        </authorList>
    </citation>
    <scope>NUCLEOTIDE SEQUENCE</scope>
    <source>
        <strain evidence="3">M133</strain>
    </source>
</reference>
<keyword evidence="4" id="KW-1185">Reference proteome</keyword>
<evidence type="ECO:0000313" key="3">
    <source>
        <dbReference type="EMBL" id="QTD53538.1"/>
    </source>
</evidence>
<accession>A0A8A4TWI3</accession>